<organism evidence="1 2">
    <name type="scientific">Ajellomyces capsulatus</name>
    <name type="common">Darling's disease fungus</name>
    <name type="synonym">Histoplasma capsulatum</name>
    <dbReference type="NCBI Taxonomy" id="5037"/>
    <lineage>
        <taxon>Eukaryota</taxon>
        <taxon>Fungi</taxon>
        <taxon>Dikarya</taxon>
        <taxon>Ascomycota</taxon>
        <taxon>Pezizomycotina</taxon>
        <taxon>Eurotiomycetes</taxon>
        <taxon>Eurotiomycetidae</taxon>
        <taxon>Onygenales</taxon>
        <taxon>Ajellomycetaceae</taxon>
        <taxon>Histoplasma</taxon>
    </lineage>
</organism>
<gene>
    <name evidence="1" type="ORF">I7I52_09409</name>
</gene>
<sequence length="201" mass="23636">MTWRVQPEEILEQNSNPSEAMNQVNRRETAEKWVSDMIRDAEGYHLYNEGDRELLLKYGNNTDINPGNGFKEEPKPTYETTEGTHNAVLSNRTTKFTGTADARRLWSAAHEKELKRCLLEDRKCPMEWDANDPRFAHMVKLMEKKEAHDEFTRHRAFHEMNEGWMYRTITSERIKARKAMPMGFCHITANENSPNNHKHED</sequence>
<dbReference type="VEuPathDB" id="FungiDB:I7I52_09409"/>
<accession>A0A8H8D365</accession>
<protein>
    <submittedName>
        <fullName evidence="1">Uncharacterized protein</fullName>
    </submittedName>
</protein>
<evidence type="ECO:0000313" key="1">
    <source>
        <dbReference type="EMBL" id="KAG5299192.1"/>
    </source>
</evidence>
<evidence type="ECO:0000313" key="2">
    <source>
        <dbReference type="Proteomes" id="UP000670092"/>
    </source>
</evidence>
<name>A0A8H8D365_AJECA</name>
<dbReference type="Proteomes" id="UP000670092">
    <property type="component" value="Unassembled WGS sequence"/>
</dbReference>
<dbReference type="EMBL" id="JAEVHI010000002">
    <property type="protein sequence ID" value="KAG5299192.1"/>
    <property type="molecule type" value="Genomic_DNA"/>
</dbReference>
<reference evidence="1 2" key="1">
    <citation type="submission" date="2021-01" db="EMBL/GenBank/DDBJ databases">
        <title>Chromosome-level genome assembly of a human fungal pathogen reveals clustering of transcriptionally co-regulated genes.</title>
        <authorList>
            <person name="Voorhies M."/>
            <person name="Cohen S."/>
            <person name="Shea T.P."/>
            <person name="Petrus S."/>
            <person name="Munoz J.F."/>
            <person name="Poplawski S."/>
            <person name="Goldman W.E."/>
            <person name="Michael T."/>
            <person name="Cuomo C.A."/>
            <person name="Sil A."/>
            <person name="Beyhan S."/>
        </authorList>
    </citation>
    <scope>NUCLEOTIDE SEQUENCE [LARGE SCALE GENOMIC DNA]</scope>
    <source>
        <strain evidence="1 2">G184AR</strain>
    </source>
</reference>
<comment type="caution">
    <text evidence="1">The sequence shown here is derived from an EMBL/GenBank/DDBJ whole genome shotgun (WGS) entry which is preliminary data.</text>
</comment>
<proteinExistence type="predicted"/>
<dbReference type="OrthoDB" id="4179764at2759"/>
<dbReference type="AlphaFoldDB" id="A0A8H8D365"/>